<comment type="caution">
    <text evidence="4">The sequence shown here is derived from an EMBL/GenBank/DDBJ whole genome shotgun (WGS) entry which is preliminary data.</text>
</comment>
<keyword evidence="5" id="KW-1185">Reference proteome</keyword>
<protein>
    <submittedName>
        <fullName evidence="4">Hydrogenase formation protein HypD</fullName>
    </submittedName>
</protein>
<dbReference type="NCBIfam" id="TIGR00075">
    <property type="entry name" value="hypD"/>
    <property type="match status" value="1"/>
</dbReference>
<dbReference type="InterPro" id="IPR042243">
    <property type="entry name" value="HypD_1"/>
</dbReference>
<dbReference type="EMBL" id="JASJUS010000034">
    <property type="protein sequence ID" value="MDL2080479.1"/>
    <property type="molecule type" value="Genomic_DNA"/>
</dbReference>
<evidence type="ECO:0000313" key="5">
    <source>
        <dbReference type="Proteomes" id="UP001241926"/>
    </source>
</evidence>
<dbReference type="Gene3D" id="6.10.20.100">
    <property type="match status" value="1"/>
</dbReference>
<dbReference type="PANTHER" id="PTHR30149">
    <property type="entry name" value="HYDROGENASE PROTEIN ASSEMBLY PROTEIN HYPD"/>
    <property type="match status" value="1"/>
</dbReference>
<evidence type="ECO:0000256" key="1">
    <source>
        <dbReference type="ARBA" id="ARBA00007888"/>
    </source>
</evidence>
<dbReference type="Pfam" id="PF01924">
    <property type="entry name" value="HypD"/>
    <property type="match status" value="1"/>
</dbReference>
<organism evidence="4 5">
    <name type="scientific">Streptomyces fuscus</name>
    <dbReference type="NCBI Taxonomy" id="3048495"/>
    <lineage>
        <taxon>Bacteria</taxon>
        <taxon>Bacillati</taxon>
        <taxon>Actinomycetota</taxon>
        <taxon>Actinomycetes</taxon>
        <taxon>Kitasatosporales</taxon>
        <taxon>Streptomycetaceae</taxon>
        <taxon>Streptomyces</taxon>
    </lineage>
</organism>
<dbReference type="Gene3D" id="3.40.50.11740">
    <property type="entry name" value="HypD, alpha/beta domain 2"/>
    <property type="match status" value="2"/>
</dbReference>
<evidence type="ECO:0000313" key="4">
    <source>
        <dbReference type="EMBL" id="MDL2080479.1"/>
    </source>
</evidence>
<proteinExistence type="inferred from homology"/>
<dbReference type="PIRSF" id="PIRSF005622">
    <property type="entry name" value="Hydrgn_mat_hypD"/>
    <property type="match status" value="1"/>
</dbReference>
<evidence type="ECO:0000256" key="2">
    <source>
        <dbReference type="ARBA" id="ARBA00022723"/>
    </source>
</evidence>
<dbReference type="Proteomes" id="UP001241926">
    <property type="component" value="Unassembled WGS sequence"/>
</dbReference>
<keyword evidence="3" id="KW-0408">Iron</keyword>
<keyword evidence="2" id="KW-0479">Metal-binding</keyword>
<sequence length="380" mass="41730">MKYIDEFNDPDLARVLLDEIRAVTTRPWALMEVCGGQTHSIIRHGIDQLLPEEIELIHGPGCPVCVTPLDVIDKALEIAARPGVIFCSFGDMLRVPGTDRDLFRVKGEGGDVRVVYSPLDALELARRNPDREVVFFAIGFETTAPANAMAVHQARRLGLTNFSLLVSHVRVPPAIEAIMTAPACRVQGFLAAGHVCSVMGTAEYPELAERFGVPIVATGFEPLDILEGIRRAVRQLELGEHRVENAYPRAVREEGNPAAVRMIEEVFEVTDRNWRGIGPIPRSGWRLTEAFRDYDAEHRFDVTGIRTEEPAECRSGEVLQGLIKPTECPAFGTTCTPRTPLGATMVSSEGACAAYYLYRRMNAPAVQAGGAVPEEMNPVV</sequence>
<gene>
    <name evidence="4" type="primary">hypD</name>
    <name evidence="4" type="ORF">QNN03_28940</name>
</gene>
<comment type="similarity">
    <text evidence="1">Belongs to the HypD family.</text>
</comment>
<dbReference type="InterPro" id="IPR042244">
    <property type="entry name" value="HypD_2_sf"/>
</dbReference>
<dbReference type="PANTHER" id="PTHR30149:SF0">
    <property type="entry name" value="HYDROGENASE MATURATION FACTOR HYPD"/>
    <property type="match status" value="1"/>
</dbReference>
<dbReference type="InterPro" id="IPR002780">
    <property type="entry name" value="Hyd_form_HypD"/>
</dbReference>
<name>A0ABT7J6I1_9ACTN</name>
<evidence type="ECO:0000256" key="3">
    <source>
        <dbReference type="ARBA" id="ARBA00023004"/>
    </source>
</evidence>
<reference evidence="4 5" key="1">
    <citation type="submission" date="2023-05" db="EMBL/GenBank/DDBJ databases">
        <title>Streptomyces fuscus sp. nov., a brown-black pigment producing actinomyces isolated from dry sand of Sea duck farm.</title>
        <authorList>
            <person name="Xie J."/>
            <person name="Shen N."/>
        </authorList>
    </citation>
    <scope>NUCLEOTIDE SEQUENCE [LARGE SCALE GENOMIC DNA]</scope>
    <source>
        <strain evidence="4 5">GXMU-J15</strain>
    </source>
</reference>
<dbReference type="RefSeq" id="WP_093721893.1">
    <property type="nucleotide sequence ID" value="NZ_JASJUS010000034.1"/>
</dbReference>
<accession>A0ABT7J6I1</accession>